<dbReference type="Pfam" id="PF00076">
    <property type="entry name" value="RRM_1"/>
    <property type="match status" value="1"/>
</dbReference>
<comment type="subcellular location">
    <subcellularLocation>
        <location evidence="1 8">Nucleus</location>
    </subcellularLocation>
</comment>
<dbReference type="Proteomes" id="UP000815325">
    <property type="component" value="Unassembled WGS sequence"/>
</dbReference>
<dbReference type="SMART" id="SM00360">
    <property type="entry name" value="RRM"/>
    <property type="match status" value="1"/>
</dbReference>
<evidence type="ECO:0000256" key="2">
    <source>
        <dbReference type="ARBA" id="ARBA00010725"/>
    </source>
</evidence>
<dbReference type="CDD" id="cd12240">
    <property type="entry name" value="RRM_NCBP2"/>
    <property type="match status" value="1"/>
</dbReference>
<evidence type="ECO:0000313" key="11">
    <source>
        <dbReference type="EMBL" id="KAF5830022.1"/>
    </source>
</evidence>
<gene>
    <name evidence="11" type="ORF">DUNSADRAFT_15166</name>
</gene>
<dbReference type="InterPro" id="IPR034148">
    <property type="entry name" value="NCBP2_RRM"/>
</dbReference>
<evidence type="ECO:0000256" key="6">
    <source>
        <dbReference type="ARBA" id="ARBA00023242"/>
    </source>
</evidence>
<evidence type="ECO:0000259" key="10">
    <source>
        <dbReference type="PROSITE" id="PS50102"/>
    </source>
</evidence>
<dbReference type="InterPro" id="IPR027157">
    <property type="entry name" value="NCBP2"/>
</dbReference>
<organism evidence="11 12">
    <name type="scientific">Dunaliella salina</name>
    <name type="common">Green alga</name>
    <name type="synonym">Protococcus salinus</name>
    <dbReference type="NCBI Taxonomy" id="3046"/>
    <lineage>
        <taxon>Eukaryota</taxon>
        <taxon>Viridiplantae</taxon>
        <taxon>Chlorophyta</taxon>
        <taxon>core chlorophytes</taxon>
        <taxon>Chlorophyceae</taxon>
        <taxon>CS clade</taxon>
        <taxon>Chlamydomonadales</taxon>
        <taxon>Dunaliellaceae</taxon>
        <taxon>Dunaliella</taxon>
    </lineage>
</organism>
<keyword evidence="5 8" id="KW-0508">mRNA splicing</keyword>
<evidence type="ECO:0000256" key="1">
    <source>
        <dbReference type="ARBA" id="ARBA00004123"/>
    </source>
</evidence>
<evidence type="ECO:0000256" key="3">
    <source>
        <dbReference type="ARBA" id="ARBA00022664"/>
    </source>
</evidence>
<evidence type="ECO:0000313" key="12">
    <source>
        <dbReference type="Proteomes" id="UP000815325"/>
    </source>
</evidence>
<proteinExistence type="inferred from homology"/>
<accession>A0ABQ7G608</accession>
<dbReference type="Gene3D" id="3.30.70.330">
    <property type="match status" value="1"/>
</dbReference>
<evidence type="ECO:0000256" key="4">
    <source>
        <dbReference type="ARBA" id="ARBA00022884"/>
    </source>
</evidence>
<feature type="region of interest" description="Disordered" evidence="9">
    <location>
        <begin position="155"/>
        <end position="210"/>
    </location>
</feature>
<dbReference type="SUPFAM" id="SSF54928">
    <property type="entry name" value="RNA-binding domain, RBD"/>
    <property type="match status" value="1"/>
</dbReference>
<comment type="caution">
    <text evidence="11">The sequence shown here is derived from an EMBL/GenBank/DDBJ whole genome shotgun (WGS) entry which is preliminary data.</text>
</comment>
<feature type="domain" description="RRM" evidence="10">
    <location>
        <begin position="35"/>
        <end position="113"/>
    </location>
</feature>
<dbReference type="InterPro" id="IPR035979">
    <property type="entry name" value="RBD_domain_sf"/>
</dbReference>
<evidence type="ECO:0000256" key="7">
    <source>
        <dbReference type="PROSITE-ProRule" id="PRU00176"/>
    </source>
</evidence>
<dbReference type="PROSITE" id="PS50102">
    <property type="entry name" value="RRM"/>
    <property type="match status" value="1"/>
</dbReference>
<feature type="compositionally biased region" description="Basic and acidic residues" evidence="9">
    <location>
        <begin position="189"/>
        <end position="210"/>
    </location>
</feature>
<name>A0ABQ7G608_DUNSA</name>
<dbReference type="InterPro" id="IPR000504">
    <property type="entry name" value="RRM_dom"/>
</dbReference>
<dbReference type="PANTHER" id="PTHR18847:SF0">
    <property type="entry name" value="NUCLEAR CAP-BINDING PROTEIN SUBUNIT 2"/>
    <property type="match status" value="1"/>
</dbReference>
<dbReference type="PANTHER" id="PTHR18847">
    <property type="entry name" value="20 KD NUCLEAR CAP BINDING PROTEIN"/>
    <property type="match status" value="1"/>
</dbReference>
<comment type="similarity">
    <text evidence="2 8">Belongs to the RRM NCBP2 family.</text>
</comment>
<sequence length="210" mass="24088">MSKLLKRLNPETSVYKDRRFEGDEADWVHALRTSSTLYVGNLSFFTREEQIYEVFSKCGHMERIIMGLDKNTKTPCGFCFIIYYTRAEAAAAVRYLNGTVLDDRAIRVDYDWGFVEGRQWGRGKSGGQVRDEFRMDYDPGRGGFGKILQQEAIRQSQQLRMGGMPETAESPAAQQDTKRRRVDAPSSRAVEDNPRLASRGRDRHSDDEQD</sequence>
<dbReference type="EMBL" id="MU070088">
    <property type="protein sequence ID" value="KAF5830022.1"/>
    <property type="molecule type" value="Genomic_DNA"/>
</dbReference>
<evidence type="ECO:0000256" key="8">
    <source>
        <dbReference type="RuleBase" id="RU364036"/>
    </source>
</evidence>
<evidence type="ECO:0000256" key="9">
    <source>
        <dbReference type="SAM" id="MobiDB-lite"/>
    </source>
</evidence>
<dbReference type="InterPro" id="IPR012677">
    <property type="entry name" value="Nucleotide-bd_a/b_plait_sf"/>
</dbReference>
<reference evidence="11" key="1">
    <citation type="submission" date="2017-08" db="EMBL/GenBank/DDBJ databases">
        <authorList>
            <person name="Polle J.E."/>
            <person name="Barry K."/>
            <person name="Cushman J."/>
            <person name="Schmutz J."/>
            <person name="Tran D."/>
            <person name="Hathwaick L.T."/>
            <person name="Yim W.C."/>
            <person name="Jenkins J."/>
            <person name="Mckie-Krisberg Z.M."/>
            <person name="Prochnik S."/>
            <person name="Lindquist E."/>
            <person name="Dockter R.B."/>
            <person name="Adam C."/>
            <person name="Molina H."/>
            <person name="Bunkerborg J."/>
            <person name="Jin E."/>
            <person name="Buchheim M."/>
            <person name="Magnuson J."/>
        </authorList>
    </citation>
    <scope>NUCLEOTIDE SEQUENCE</scope>
    <source>
        <strain evidence="11">CCAP 19/18</strain>
    </source>
</reference>
<protein>
    <recommendedName>
        <fullName evidence="8">Nuclear cap-binding protein subunit 2</fullName>
    </recommendedName>
    <alternativeName>
        <fullName evidence="8">20 kDa nuclear cap-binding protein</fullName>
    </alternativeName>
</protein>
<evidence type="ECO:0000256" key="5">
    <source>
        <dbReference type="ARBA" id="ARBA00023187"/>
    </source>
</evidence>
<keyword evidence="6 8" id="KW-0539">Nucleus</keyword>
<keyword evidence="3 8" id="KW-0507">mRNA processing</keyword>
<keyword evidence="12" id="KW-1185">Reference proteome</keyword>
<keyword evidence="4 7" id="KW-0694">RNA-binding</keyword>